<dbReference type="RefSeq" id="WP_110807283.1">
    <property type="nucleotide sequence ID" value="NZ_QJTK01000025.1"/>
</dbReference>
<dbReference type="AlphaFoldDB" id="A0A318TP60"/>
<dbReference type="OrthoDB" id="9796760at2"/>
<dbReference type="EMBL" id="QJTK01000025">
    <property type="protein sequence ID" value="PYF06576.1"/>
    <property type="molecule type" value="Genomic_DNA"/>
</dbReference>
<evidence type="ECO:0000313" key="2">
    <source>
        <dbReference type="EMBL" id="PYF06576.1"/>
    </source>
</evidence>
<dbReference type="InterPro" id="IPR013216">
    <property type="entry name" value="Methyltransf_11"/>
</dbReference>
<proteinExistence type="predicted"/>
<dbReference type="InterPro" id="IPR029063">
    <property type="entry name" value="SAM-dependent_MTases_sf"/>
</dbReference>
<sequence>MTDATPIDGIGAQPVAQQLRTVLHVSCGLAHPAKLPDSYFPLADWHELRLDSDPSVTPDILARPTDLSMLADASVDAIWSSHSLTHLAFHEVAVALGEFLRVLKPGGFFLVTLPDLQQVAKHVAEGHLEEPVYISAAGPISPLDILYGHRAAQAEGQIGTLPRTGFTARSLAEHLTAAGFAAVKIESDGRFALWGVGTRPDVARA</sequence>
<dbReference type="Proteomes" id="UP000247727">
    <property type="component" value="Unassembled WGS sequence"/>
</dbReference>
<keyword evidence="3" id="KW-1185">Reference proteome</keyword>
<dbReference type="Pfam" id="PF08241">
    <property type="entry name" value="Methyltransf_11"/>
    <property type="match status" value="1"/>
</dbReference>
<name>A0A318TP60_9RHOB</name>
<accession>A0A318TP60</accession>
<comment type="caution">
    <text evidence="2">The sequence shown here is derived from an EMBL/GenBank/DDBJ whole genome shotgun (WGS) entry which is preliminary data.</text>
</comment>
<keyword evidence="2" id="KW-0489">Methyltransferase</keyword>
<feature type="domain" description="Methyltransferase type 11" evidence="1">
    <location>
        <begin position="61"/>
        <end position="110"/>
    </location>
</feature>
<gene>
    <name evidence="2" type="ORF">C8J30_12512</name>
</gene>
<dbReference type="GO" id="GO:0032259">
    <property type="term" value="P:methylation"/>
    <property type="evidence" value="ECO:0007669"/>
    <property type="project" value="UniProtKB-KW"/>
</dbReference>
<keyword evidence="2" id="KW-0808">Transferase</keyword>
<dbReference type="GO" id="GO:0008757">
    <property type="term" value="F:S-adenosylmethionine-dependent methyltransferase activity"/>
    <property type="evidence" value="ECO:0007669"/>
    <property type="project" value="InterPro"/>
</dbReference>
<protein>
    <submittedName>
        <fullName evidence="2">Methyltransferase family protein</fullName>
    </submittedName>
</protein>
<dbReference type="Gene3D" id="3.40.50.150">
    <property type="entry name" value="Vaccinia Virus protein VP39"/>
    <property type="match status" value="1"/>
</dbReference>
<dbReference type="SUPFAM" id="SSF53335">
    <property type="entry name" value="S-adenosyl-L-methionine-dependent methyltransferases"/>
    <property type="match status" value="1"/>
</dbReference>
<reference evidence="2 3" key="1">
    <citation type="submission" date="2018-06" db="EMBL/GenBank/DDBJ databases">
        <title>Genomic Encyclopedia of Type Strains, Phase III (KMG-III): the genomes of soil and plant-associated and newly described type strains.</title>
        <authorList>
            <person name="Whitman W."/>
        </authorList>
    </citation>
    <scope>NUCLEOTIDE SEQUENCE [LARGE SCALE GENOMIC DNA]</scope>
    <source>
        <strain evidence="2 3">JA737</strain>
    </source>
</reference>
<evidence type="ECO:0000259" key="1">
    <source>
        <dbReference type="Pfam" id="PF08241"/>
    </source>
</evidence>
<dbReference type="CDD" id="cd02440">
    <property type="entry name" value="AdoMet_MTases"/>
    <property type="match status" value="1"/>
</dbReference>
<evidence type="ECO:0000313" key="3">
    <source>
        <dbReference type="Proteomes" id="UP000247727"/>
    </source>
</evidence>
<organism evidence="2 3">
    <name type="scientific">Rhodobacter viridis</name>
    <dbReference type="NCBI Taxonomy" id="1054202"/>
    <lineage>
        <taxon>Bacteria</taxon>
        <taxon>Pseudomonadati</taxon>
        <taxon>Pseudomonadota</taxon>
        <taxon>Alphaproteobacteria</taxon>
        <taxon>Rhodobacterales</taxon>
        <taxon>Rhodobacter group</taxon>
        <taxon>Rhodobacter</taxon>
    </lineage>
</organism>